<dbReference type="AlphaFoldDB" id="A0A2U3PQP2"/>
<reference evidence="1 2" key="1">
    <citation type="submission" date="2018-03" db="EMBL/GenBank/DDBJ databases">
        <authorList>
            <person name="Gully D."/>
        </authorList>
    </citation>
    <scope>NUCLEOTIDE SEQUENCE [LARGE SCALE GENOMIC DNA]</scope>
    <source>
        <strain evidence="1">ORS3257</strain>
    </source>
</reference>
<proteinExistence type="predicted"/>
<gene>
    <name evidence="1" type="ORF">BRAD3257_0296</name>
</gene>
<dbReference type="EMBL" id="LS398110">
    <property type="protein sequence ID" value="SPP91467.1"/>
    <property type="molecule type" value="Genomic_DNA"/>
</dbReference>
<name>A0A2U3PQP2_9BRAD</name>
<evidence type="ECO:0000313" key="2">
    <source>
        <dbReference type="Proteomes" id="UP000246085"/>
    </source>
</evidence>
<sequence length="27" mass="2992">MAGRTSIRVVLMDAIKPSRRAGGKTYR</sequence>
<dbReference type="KEGG" id="bvz:BRAD3257_0296"/>
<organism evidence="1 2">
    <name type="scientific">Bradyrhizobium vignae</name>
    <dbReference type="NCBI Taxonomy" id="1549949"/>
    <lineage>
        <taxon>Bacteria</taxon>
        <taxon>Pseudomonadati</taxon>
        <taxon>Pseudomonadota</taxon>
        <taxon>Alphaproteobacteria</taxon>
        <taxon>Hyphomicrobiales</taxon>
        <taxon>Nitrobacteraceae</taxon>
        <taxon>Bradyrhizobium</taxon>
    </lineage>
</organism>
<protein>
    <submittedName>
        <fullName evidence="1">Uncharacterized protein</fullName>
    </submittedName>
</protein>
<dbReference type="Proteomes" id="UP000246085">
    <property type="component" value="Chromosome BRAD3257"/>
</dbReference>
<evidence type="ECO:0000313" key="1">
    <source>
        <dbReference type="EMBL" id="SPP91467.1"/>
    </source>
</evidence>
<accession>A0A2U3PQP2</accession>